<organism evidence="1 2">
    <name type="scientific">Linum tenue</name>
    <dbReference type="NCBI Taxonomy" id="586396"/>
    <lineage>
        <taxon>Eukaryota</taxon>
        <taxon>Viridiplantae</taxon>
        <taxon>Streptophyta</taxon>
        <taxon>Embryophyta</taxon>
        <taxon>Tracheophyta</taxon>
        <taxon>Spermatophyta</taxon>
        <taxon>Magnoliopsida</taxon>
        <taxon>eudicotyledons</taxon>
        <taxon>Gunneridae</taxon>
        <taxon>Pentapetalae</taxon>
        <taxon>rosids</taxon>
        <taxon>fabids</taxon>
        <taxon>Malpighiales</taxon>
        <taxon>Linaceae</taxon>
        <taxon>Linum</taxon>
    </lineage>
</organism>
<dbReference type="Proteomes" id="UP001154282">
    <property type="component" value="Unassembled WGS sequence"/>
</dbReference>
<reference evidence="1" key="1">
    <citation type="submission" date="2022-08" db="EMBL/GenBank/DDBJ databases">
        <authorList>
            <person name="Gutierrez-Valencia J."/>
        </authorList>
    </citation>
    <scope>NUCLEOTIDE SEQUENCE</scope>
</reference>
<evidence type="ECO:0000313" key="1">
    <source>
        <dbReference type="EMBL" id="CAI0431825.1"/>
    </source>
</evidence>
<accession>A0AAV0LBF9</accession>
<proteinExistence type="predicted"/>
<dbReference type="AlphaFoldDB" id="A0AAV0LBF9"/>
<sequence>MRVFSMISLDFMDLADSNFSRLYLCLYFLISGAFMRRKELLIFLMHCSLRW</sequence>
<gene>
    <name evidence="1" type="ORF">LITE_LOCUS23170</name>
</gene>
<evidence type="ECO:0000313" key="2">
    <source>
        <dbReference type="Proteomes" id="UP001154282"/>
    </source>
</evidence>
<protein>
    <submittedName>
        <fullName evidence="1">Uncharacterized protein</fullName>
    </submittedName>
</protein>
<keyword evidence="2" id="KW-1185">Reference proteome</keyword>
<dbReference type="EMBL" id="CAMGYJ010000006">
    <property type="protein sequence ID" value="CAI0431825.1"/>
    <property type="molecule type" value="Genomic_DNA"/>
</dbReference>
<comment type="caution">
    <text evidence="1">The sequence shown here is derived from an EMBL/GenBank/DDBJ whole genome shotgun (WGS) entry which is preliminary data.</text>
</comment>
<name>A0AAV0LBF9_9ROSI</name>